<dbReference type="EMBL" id="BEXB01000055">
    <property type="protein sequence ID" value="GAY78618.1"/>
    <property type="molecule type" value="Genomic_DNA"/>
</dbReference>
<dbReference type="Proteomes" id="UP000319716">
    <property type="component" value="Unassembled WGS sequence"/>
</dbReference>
<sequence>MRLISFPVNPFPYHSQNMQPVGVAQHAILAIKINSSLYTS</sequence>
<organism evidence="1 2">
    <name type="scientific">Sporolactobacillus inulinus</name>
    <dbReference type="NCBI Taxonomy" id="2078"/>
    <lineage>
        <taxon>Bacteria</taxon>
        <taxon>Bacillati</taxon>
        <taxon>Bacillota</taxon>
        <taxon>Bacilli</taxon>
        <taxon>Bacillales</taxon>
        <taxon>Sporolactobacillaceae</taxon>
        <taxon>Sporolactobacillus</taxon>
    </lineage>
</organism>
<evidence type="ECO:0000313" key="2">
    <source>
        <dbReference type="Proteomes" id="UP000319716"/>
    </source>
</evidence>
<name>A0A4Y1ZJL0_9BACL</name>
<evidence type="ECO:0000313" key="1">
    <source>
        <dbReference type="EMBL" id="GAY78618.1"/>
    </source>
</evidence>
<dbReference type="AlphaFoldDB" id="A0A4Y1ZJL0"/>
<proteinExistence type="predicted"/>
<comment type="caution">
    <text evidence="1">The sequence shown here is derived from an EMBL/GenBank/DDBJ whole genome shotgun (WGS) entry which is preliminary data.</text>
</comment>
<accession>A0A4Y1ZJL0</accession>
<reference evidence="1 2" key="1">
    <citation type="submission" date="2017-11" db="EMBL/GenBank/DDBJ databases">
        <title>Draft Genome Sequence of Sporolactobacillus inulinus NBRC 111894 Isolated from Koso, a Japanese Sugar-Vegetable Fermented Beverage.</title>
        <authorList>
            <person name="Chiou T.Y."/>
            <person name="Oshima K."/>
            <person name="Suda W."/>
            <person name="Hattori M."/>
            <person name="Takahashi T."/>
        </authorList>
    </citation>
    <scope>NUCLEOTIDE SEQUENCE [LARGE SCALE GENOMIC DNA]</scope>
    <source>
        <strain evidence="1 2">NBRC111894</strain>
    </source>
</reference>
<protein>
    <submittedName>
        <fullName evidence="1">Uncharacterized protein</fullName>
    </submittedName>
</protein>
<gene>
    <name evidence="1" type="ORF">NBRC111894_4172</name>
</gene>